<evidence type="ECO:0008006" key="4">
    <source>
        <dbReference type="Google" id="ProtNLM"/>
    </source>
</evidence>
<dbReference type="KEGG" id="ovi:T265_11838"/>
<dbReference type="SUPFAM" id="SSF57302">
    <property type="entry name" value="Snake toxin-like"/>
    <property type="match status" value="1"/>
</dbReference>
<dbReference type="GeneID" id="20326006"/>
<keyword evidence="1" id="KW-0732">Signal</keyword>
<sequence length="125" mass="13679">MIKSPSLCALLLTLNIISSVNSAETIKCYVCSHCPVPFEPEGARQLGNCNYCRTQYNYLSADRVRIEKDCVVSCVEKDRVHNSQGMKTECCTTNLCNPATTATPSRRILATAGLLMSLISSKSLL</sequence>
<keyword evidence="3" id="KW-1185">Reference proteome</keyword>
<dbReference type="Gene3D" id="2.10.60.10">
    <property type="entry name" value="CD59"/>
    <property type="match status" value="1"/>
</dbReference>
<organism evidence="2 3">
    <name type="scientific">Opisthorchis viverrini</name>
    <name type="common">Southeast Asian liver fluke</name>
    <dbReference type="NCBI Taxonomy" id="6198"/>
    <lineage>
        <taxon>Eukaryota</taxon>
        <taxon>Metazoa</taxon>
        <taxon>Spiralia</taxon>
        <taxon>Lophotrochozoa</taxon>
        <taxon>Platyhelminthes</taxon>
        <taxon>Trematoda</taxon>
        <taxon>Digenea</taxon>
        <taxon>Opisthorchiida</taxon>
        <taxon>Opisthorchiata</taxon>
        <taxon>Opisthorchiidae</taxon>
        <taxon>Opisthorchis</taxon>
    </lineage>
</organism>
<dbReference type="RefSeq" id="XP_009176887.1">
    <property type="nucleotide sequence ID" value="XM_009178623.1"/>
</dbReference>
<dbReference type="EMBL" id="KL597233">
    <property type="protein sequence ID" value="KER19363.1"/>
    <property type="molecule type" value="Genomic_DNA"/>
</dbReference>
<dbReference type="OrthoDB" id="6234612at2759"/>
<evidence type="ECO:0000313" key="3">
    <source>
        <dbReference type="Proteomes" id="UP000054324"/>
    </source>
</evidence>
<evidence type="ECO:0000256" key="1">
    <source>
        <dbReference type="SAM" id="SignalP"/>
    </source>
</evidence>
<feature type="chain" id="PRO_5001703648" description="UPAR/Ly6 domain-containing protein" evidence="1">
    <location>
        <begin position="23"/>
        <end position="125"/>
    </location>
</feature>
<proteinExistence type="predicted"/>
<evidence type="ECO:0000313" key="2">
    <source>
        <dbReference type="EMBL" id="KER19363.1"/>
    </source>
</evidence>
<dbReference type="CDD" id="cd00117">
    <property type="entry name" value="TFP"/>
    <property type="match status" value="1"/>
</dbReference>
<dbReference type="Proteomes" id="UP000054324">
    <property type="component" value="Unassembled WGS sequence"/>
</dbReference>
<name>A0A074YXH7_OPIVI</name>
<reference evidence="2 3" key="1">
    <citation type="submission" date="2013-11" db="EMBL/GenBank/DDBJ databases">
        <title>Opisthorchis viverrini - life in the bile duct.</title>
        <authorList>
            <person name="Young N.D."/>
            <person name="Nagarajan N."/>
            <person name="Lin S.J."/>
            <person name="Korhonen P.K."/>
            <person name="Jex A.R."/>
            <person name="Hall R.S."/>
            <person name="Safavi-Hemami H."/>
            <person name="Kaewkong W."/>
            <person name="Bertrand D."/>
            <person name="Gao S."/>
            <person name="Seet Q."/>
            <person name="Wongkham S."/>
            <person name="Teh B.T."/>
            <person name="Wongkham C."/>
            <person name="Intapan P.M."/>
            <person name="Maleewong W."/>
            <person name="Yang X."/>
            <person name="Hu M."/>
            <person name="Wang Z."/>
            <person name="Hofmann A."/>
            <person name="Sternberg P.W."/>
            <person name="Tan P."/>
            <person name="Wang J."/>
            <person name="Gasser R.B."/>
        </authorList>
    </citation>
    <scope>NUCLEOTIDE SEQUENCE [LARGE SCALE GENOMIC DNA]</scope>
</reference>
<dbReference type="InterPro" id="IPR045860">
    <property type="entry name" value="Snake_toxin-like_sf"/>
</dbReference>
<protein>
    <recommendedName>
        <fullName evidence="4">UPAR/Ly6 domain-containing protein</fullName>
    </recommendedName>
</protein>
<dbReference type="CTD" id="20326006"/>
<dbReference type="AlphaFoldDB" id="A0A074YXH7"/>
<accession>A0A074YXH7</accession>
<feature type="signal peptide" evidence="1">
    <location>
        <begin position="1"/>
        <end position="22"/>
    </location>
</feature>
<gene>
    <name evidence="2" type="ORF">T265_11838</name>
</gene>